<evidence type="ECO:0000259" key="1">
    <source>
        <dbReference type="SMART" id="SM00849"/>
    </source>
</evidence>
<dbReference type="SMART" id="SM00849">
    <property type="entry name" value="Lactamase_B"/>
    <property type="match status" value="1"/>
</dbReference>
<dbReference type="CDD" id="cd16278">
    <property type="entry name" value="metallo-hydrolase-like_MBL-fold"/>
    <property type="match status" value="1"/>
</dbReference>
<feature type="domain" description="Metallo-beta-lactamase" evidence="1">
    <location>
        <begin position="33"/>
        <end position="199"/>
    </location>
</feature>
<dbReference type="Gene3D" id="3.60.15.10">
    <property type="entry name" value="Ribonuclease Z/Hydroxyacylglutathione hydrolase-like"/>
    <property type="match status" value="1"/>
</dbReference>
<gene>
    <name evidence="2" type="ORF">GCM10009547_00640</name>
</gene>
<dbReference type="PANTHER" id="PTHR23131">
    <property type="entry name" value="ENDORIBONUCLEASE LACTB2"/>
    <property type="match status" value="1"/>
</dbReference>
<dbReference type="InterPro" id="IPR041516">
    <property type="entry name" value="LACTB2_WH"/>
</dbReference>
<dbReference type="EMBL" id="BAAAHE010000001">
    <property type="protein sequence ID" value="GAA0603006.1"/>
    <property type="molecule type" value="Genomic_DNA"/>
</dbReference>
<dbReference type="InterPro" id="IPR036388">
    <property type="entry name" value="WH-like_DNA-bd_sf"/>
</dbReference>
<accession>A0ABN1G2U1</accession>
<dbReference type="InterPro" id="IPR001279">
    <property type="entry name" value="Metallo-B-lactamas"/>
</dbReference>
<dbReference type="Pfam" id="PF17778">
    <property type="entry name" value="WHD_BLACT"/>
    <property type="match status" value="1"/>
</dbReference>
<protein>
    <submittedName>
        <fullName evidence="2">MBL fold metallo-hydrolase</fullName>
    </submittedName>
</protein>
<organism evidence="2 3">
    <name type="scientific">Sporichthya brevicatena</name>
    <dbReference type="NCBI Taxonomy" id="171442"/>
    <lineage>
        <taxon>Bacteria</taxon>
        <taxon>Bacillati</taxon>
        <taxon>Actinomycetota</taxon>
        <taxon>Actinomycetes</taxon>
        <taxon>Sporichthyales</taxon>
        <taxon>Sporichthyaceae</taxon>
        <taxon>Sporichthya</taxon>
    </lineage>
</organism>
<evidence type="ECO:0000313" key="3">
    <source>
        <dbReference type="Proteomes" id="UP001500957"/>
    </source>
</evidence>
<keyword evidence="3" id="KW-1185">Reference proteome</keyword>
<evidence type="ECO:0000313" key="2">
    <source>
        <dbReference type="EMBL" id="GAA0603006.1"/>
    </source>
</evidence>
<reference evidence="2 3" key="1">
    <citation type="journal article" date="2019" name="Int. J. Syst. Evol. Microbiol.">
        <title>The Global Catalogue of Microorganisms (GCM) 10K type strain sequencing project: providing services to taxonomists for standard genome sequencing and annotation.</title>
        <authorList>
            <consortium name="The Broad Institute Genomics Platform"/>
            <consortium name="The Broad Institute Genome Sequencing Center for Infectious Disease"/>
            <person name="Wu L."/>
            <person name="Ma J."/>
        </authorList>
    </citation>
    <scope>NUCLEOTIDE SEQUENCE [LARGE SCALE GENOMIC DNA]</scope>
    <source>
        <strain evidence="2 3">JCM 10671</strain>
    </source>
</reference>
<dbReference type="Proteomes" id="UP001500957">
    <property type="component" value="Unassembled WGS sequence"/>
</dbReference>
<dbReference type="InterPro" id="IPR050662">
    <property type="entry name" value="Sec-metab_biosynth-thioest"/>
</dbReference>
<dbReference type="Pfam" id="PF00753">
    <property type="entry name" value="Lactamase_B"/>
    <property type="match status" value="1"/>
</dbReference>
<name>A0ABN1G2U1_9ACTN</name>
<comment type="caution">
    <text evidence="2">The sequence shown here is derived from an EMBL/GenBank/DDBJ whole genome shotgun (WGS) entry which is preliminary data.</text>
</comment>
<dbReference type="InterPro" id="IPR036866">
    <property type="entry name" value="RibonucZ/Hydroxyglut_hydro"/>
</dbReference>
<proteinExistence type="predicted"/>
<dbReference type="SUPFAM" id="SSF56281">
    <property type="entry name" value="Metallo-hydrolase/oxidoreductase"/>
    <property type="match status" value="1"/>
</dbReference>
<sequence>MTDPFATPWTGGVLSPRARCVLAPNPGPMTLEGTNTWVLAEPGSRASVVVDPGPADEAHLAAVLAAATEGGRSVAAVLATHRHHDHVEGAVMFARMAEAPVRAADPDVRFGDGVTSLAEGDVIQVDGLEIRVLHTPGHTSDSMTFLLPADRAILTGDMVLGRGPTVVIPPDGVLRDYFASLERFAALAGDAVDTVYPGHGPVLPDAVAAIDYYLTHRRQRLEQVRAAVDAGDVTPRQVVERVYADVDRSLWPAAEWSVKAQLIFLGVPVEDPDAVPPNPYADGR</sequence>
<dbReference type="Gene3D" id="1.10.10.10">
    <property type="entry name" value="Winged helix-like DNA-binding domain superfamily/Winged helix DNA-binding domain"/>
    <property type="match status" value="1"/>
</dbReference>
<dbReference type="PANTHER" id="PTHR23131:SF0">
    <property type="entry name" value="ENDORIBONUCLEASE LACTB2"/>
    <property type="match status" value="1"/>
</dbReference>
<dbReference type="RefSeq" id="WP_344600380.1">
    <property type="nucleotide sequence ID" value="NZ_BAAAHE010000001.1"/>
</dbReference>